<comment type="caution">
    <text evidence="1">The sequence shown here is derived from an EMBL/GenBank/DDBJ whole genome shotgun (WGS) entry which is preliminary data.</text>
</comment>
<protein>
    <submittedName>
        <fullName evidence="1">Uncharacterized protein</fullName>
    </submittedName>
</protein>
<name>X0ZGN3_9ZZZZ</name>
<dbReference type="EMBL" id="BART01006732">
    <property type="protein sequence ID" value="GAG68810.1"/>
    <property type="molecule type" value="Genomic_DNA"/>
</dbReference>
<reference evidence="1" key="1">
    <citation type="journal article" date="2014" name="Front. Microbiol.">
        <title>High frequency of phylogenetically diverse reductive dehalogenase-homologous genes in deep subseafloor sedimentary metagenomes.</title>
        <authorList>
            <person name="Kawai M."/>
            <person name="Futagami T."/>
            <person name="Toyoda A."/>
            <person name="Takaki Y."/>
            <person name="Nishi S."/>
            <person name="Hori S."/>
            <person name="Arai W."/>
            <person name="Tsubouchi T."/>
            <person name="Morono Y."/>
            <person name="Uchiyama I."/>
            <person name="Ito T."/>
            <person name="Fujiyama A."/>
            <person name="Inagaki F."/>
            <person name="Takami H."/>
        </authorList>
    </citation>
    <scope>NUCLEOTIDE SEQUENCE</scope>
    <source>
        <strain evidence="1">Expedition CK06-06</strain>
    </source>
</reference>
<sequence length="155" mass="17000">MALAETAWTEYGVEDPALVTADHLPLWLVASDIFEFYAEPEGATEITPDKVLLPLKFYLDSNLDKLSAYITASNGTITLKIVQGAKAVAINKTVTDEEDIELPINIADEAFSTGDALLEVIARGNFNVKINKIAGFYRAGWVEYEPPETTWTEGS</sequence>
<organism evidence="1">
    <name type="scientific">marine sediment metagenome</name>
    <dbReference type="NCBI Taxonomy" id="412755"/>
    <lineage>
        <taxon>unclassified sequences</taxon>
        <taxon>metagenomes</taxon>
        <taxon>ecological metagenomes</taxon>
    </lineage>
</organism>
<evidence type="ECO:0000313" key="1">
    <source>
        <dbReference type="EMBL" id="GAG68810.1"/>
    </source>
</evidence>
<gene>
    <name evidence="1" type="ORF">S01H4_15357</name>
</gene>
<accession>X0ZGN3</accession>
<dbReference type="AlphaFoldDB" id="X0ZGN3"/>
<proteinExistence type="predicted"/>